<keyword evidence="1" id="KW-1133">Transmembrane helix</keyword>
<evidence type="ECO:0008006" key="3">
    <source>
        <dbReference type="Google" id="ProtNLM"/>
    </source>
</evidence>
<protein>
    <recommendedName>
        <fullName evidence="3">Transmembrane protein</fullName>
    </recommendedName>
</protein>
<accession>A0AB39CFK4</accession>
<keyword evidence="1" id="KW-0472">Membrane</keyword>
<name>A0AB39CFK4_9CAUD</name>
<evidence type="ECO:0000256" key="1">
    <source>
        <dbReference type="SAM" id="Phobius"/>
    </source>
</evidence>
<organism evidence="2">
    <name type="scientific">Cutibacterium phage vB_CacS-HV1</name>
    <dbReference type="NCBI Taxonomy" id="3236917"/>
    <lineage>
        <taxon>Viruses</taxon>
        <taxon>Duplodnaviria</taxon>
        <taxon>Heunggongvirae</taxon>
        <taxon>Uroviricota</taxon>
        <taxon>Caudoviricetes</taxon>
        <taxon>Pahexavirus</taxon>
    </lineage>
</organism>
<dbReference type="EMBL" id="PQ037195">
    <property type="protein sequence ID" value="XDJ26113.1"/>
    <property type="molecule type" value="Genomic_DNA"/>
</dbReference>
<proteinExistence type="predicted"/>
<reference evidence="2" key="1">
    <citation type="submission" date="2024-07" db="EMBL/GenBank/DDBJ databases">
        <title>vB_CacS-HV1, a novel Pahexavirus bacteriophage with lytic and anti-biofilm potential against Cutibacterium acnes.</title>
        <authorList>
            <person name="Xu J."/>
            <person name="Li X."/>
        </authorList>
    </citation>
    <scope>NUCLEOTIDE SEQUENCE</scope>
</reference>
<keyword evidence="1" id="KW-0812">Transmembrane</keyword>
<sequence>MEDCDISVNTVGGLSTVAFSVVFHVADFEGDGGGVLVSGGVEEGAAAVVAVVGESHNCCFLLLFVFVSFCWFVSVFIG</sequence>
<feature type="transmembrane region" description="Helical" evidence="1">
    <location>
        <begin position="58"/>
        <end position="77"/>
    </location>
</feature>
<evidence type="ECO:0000313" key="2">
    <source>
        <dbReference type="EMBL" id="XDJ26113.1"/>
    </source>
</evidence>